<dbReference type="Proteomes" id="UP001470230">
    <property type="component" value="Unassembled WGS sequence"/>
</dbReference>
<gene>
    <name evidence="1" type="ORF">M9Y10_038693</name>
</gene>
<organism evidence="1 2">
    <name type="scientific">Tritrichomonas musculus</name>
    <dbReference type="NCBI Taxonomy" id="1915356"/>
    <lineage>
        <taxon>Eukaryota</taxon>
        <taxon>Metamonada</taxon>
        <taxon>Parabasalia</taxon>
        <taxon>Tritrichomonadida</taxon>
        <taxon>Tritrichomonadidae</taxon>
        <taxon>Tritrichomonas</taxon>
    </lineage>
</organism>
<evidence type="ECO:0000313" key="2">
    <source>
        <dbReference type="Proteomes" id="UP001470230"/>
    </source>
</evidence>
<evidence type="ECO:0000313" key="1">
    <source>
        <dbReference type="EMBL" id="KAK8887640.1"/>
    </source>
</evidence>
<reference evidence="1 2" key="1">
    <citation type="submission" date="2024-04" db="EMBL/GenBank/DDBJ databases">
        <title>Tritrichomonas musculus Genome.</title>
        <authorList>
            <person name="Alves-Ferreira E."/>
            <person name="Grigg M."/>
            <person name="Lorenzi H."/>
            <person name="Galac M."/>
        </authorList>
    </citation>
    <scope>NUCLEOTIDE SEQUENCE [LARGE SCALE GENOMIC DNA]</scope>
    <source>
        <strain evidence="1 2">EAF2021</strain>
    </source>
</reference>
<dbReference type="SUPFAM" id="SSF48403">
    <property type="entry name" value="Ankyrin repeat"/>
    <property type="match status" value="1"/>
</dbReference>
<protein>
    <recommendedName>
        <fullName evidence="3">DUF3447 domain-containing protein</fullName>
    </recommendedName>
</protein>
<accession>A0ABR2K932</accession>
<dbReference type="InterPro" id="IPR036770">
    <property type="entry name" value="Ankyrin_rpt-contain_sf"/>
</dbReference>
<sequence length="387" mass="46755">MNIDDYVKQQKSIQDNLLMYIDNDVDHNDDYINLITFIDKQNILENPDDIREILYLISKISKNHHRTINFFEKIEHILLYIKESIKKFIPSLDIFKIFKNNKRILLFLHTNGIITFDEIIIQYILDKSQKEDSRYHLYFLPEINKYGDEKAKKIYEEDVKKVDLNSYEFYRKSGENESELCSLIREDKSQEFVTYITKNNITISNETVHDSIFETNRFLIKNKEPTLIEYASFFGSLEIIKYLQFNGVKLESSLWLYAIHSNNADLIHFLEENKISPINYKDCFFESIKCHHNQIANYIQENFLNDQSSEQIFLISKFNDNIYERCFRSHNYFFFPENFNHEFIPFYLCQSNYFTIVEFLINEEKIDINKKMQKILRKKFYNDIPNF</sequence>
<evidence type="ECO:0008006" key="3">
    <source>
        <dbReference type="Google" id="ProtNLM"/>
    </source>
</evidence>
<name>A0ABR2K932_9EUKA</name>
<keyword evidence="2" id="KW-1185">Reference proteome</keyword>
<dbReference type="EMBL" id="JAPFFF010000006">
    <property type="protein sequence ID" value="KAK8887640.1"/>
    <property type="molecule type" value="Genomic_DNA"/>
</dbReference>
<proteinExistence type="predicted"/>
<comment type="caution">
    <text evidence="1">The sequence shown here is derived from an EMBL/GenBank/DDBJ whole genome shotgun (WGS) entry which is preliminary data.</text>
</comment>